<protein>
    <recommendedName>
        <fullName evidence="7">KOW domain-containing protein</fullName>
    </recommendedName>
</protein>
<feature type="compositionally biased region" description="Basic and acidic residues" evidence="4">
    <location>
        <begin position="341"/>
        <end position="356"/>
    </location>
</feature>
<proteinExistence type="predicted"/>
<dbReference type="Gene3D" id="3.30.70.940">
    <property type="entry name" value="NusG, N-terminal domain"/>
    <property type="match status" value="1"/>
</dbReference>
<feature type="compositionally biased region" description="Polar residues" evidence="4">
    <location>
        <begin position="583"/>
        <end position="594"/>
    </location>
</feature>
<evidence type="ECO:0000256" key="4">
    <source>
        <dbReference type="SAM" id="MobiDB-lite"/>
    </source>
</evidence>
<reference evidence="5" key="1">
    <citation type="submission" date="2020-12" db="EMBL/GenBank/DDBJ databases">
        <authorList>
            <person name="Iha C."/>
        </authorList>
    </citation>
    <scope>NUCLEOTIDE SEQUENCE</scope>
</reference>
<evidence type="ECO:0008006" key="7">
    <source>
        <dbReference type="Google" id="ProtNLM"/>
    </source>
</evidence>
<evidence type="ECO:0000313" key="5">
    <source>
        <dbReference type="EMBL" id="CAD7698319.1"/>
    </source>
</evidence>
<keyword evidence="6" id="KW-1185">Reference proteome</keyword>
<dbReference type="SUPFAM" id="SSF50104">
    <property type="entry name" value="Translation proteins SH3-like domain"/>
    <property type="match status" value="1"/>
</dbReference>
<dbReference type="PANTHER" id="PTHR30265:SF4">
    <property type="entry name" value="KOW MOTIF FAMILY PROTEIN, EXPRESSED"/>
    <property type="match status" value="1"/>
</dbReference>
<comment type="caution">
    <text evidence="5">The sequence shown here is derived from an EMBL/GenBank/DDBJ whole genome shotgun (WGS) entry which is preliminary data.</text>
</comment>
<feature type="compositionally biased region" description="Polar residues" evidence="4">
    <location>
        <begin position="532"/>
        <end position="544"/>
    </location>
</feature>
<keyword evidence="2" id="KW-0805">Transcription regulation</keyword>
<feature type="region of interest" description="Disordered" evidence="4">
    <location>
        <begin position="46"/>
        <end position="65"/>
    </location>
</feature>
<gene>
    <name evidence="5" type="ORF">OSTQU699_LOCUS3680</name>
</gene>
<dbReference type="SUPFAM" id="SSF82679">
    <property type="entry name" value="N-utilization substance G protein NusG, N-terminal domain"/>
    <property type="match status" value="1"/>
</dbReference>
<dbReference type="InterPro" id="IPR036735">
    <property type="entry name" value="NGN_dom_sf"/>
</dbReference>
<accession>A0A8S1J4B0</accession>
<feature type="region of interest" description="Disordered" evidence="4">
    <location>
        <begin position="290"/>
        <end position="420"/>
    </location>
</feature>
<sequence>MEAPASRVTQCLLAAPTGVRQLSQRPRAAPAAGSRRLGGAVLCVVAPDKHSQPQPRKKLDWSNSGTKEAIGEGAVLEGSKASRARSKLTREEAKQEVRAERDAQWASDVDGVKMRNSGALSAGVQWYSIWTAKGYEDRVADLLQQDMAKLPPLRSKDGSLKPRFYTVWAPKKKIMVATARGTIARTVRYGMENTGEWVLLECIMDNDVFQLVNSIPSVRGFRHKHPQADWVPLPCSDELVLEIQDWLWDPEDKDESSKQPEGRDLGDVEEKNDEDVASVPLDVMEDIEKAFGHGGKNIDTWEKPRSKSRQRRGRSGRGRSGRGRAGKGGGMGRTGRNRSHNRQEDRGSQDEVRRETVTWYEGPGEPADPWSQWQEDLQEPTSINARQEQEEEVNRDDGWMGPALSDPGNPSSQWFEDEVSNTEDGAVGWMEATRQAADDVQRKSSLTEANAFEALNSALTGLEEDLDEQGASEIHAIEGTNTPQNQNEREDASGATHVAEHEMEPAQVSGDDDWALYGDWRSEASAAEEQPSPVQSTVDSTTMDSPGREDASVVSSEQAAARDDGGVGTNKKKRGRPRKSLVKPSTASSGTSFSEGDSVLVVSGTFEEFKGTVIKVGRKTVDVNLDIFGRTTTVAIDKQCLKKTS</sequence>
<dbReference type="PANTHER" id="PTHR30265">
    <property type="entry name" value="RHO-INTERACTING TRANSCRIPTION TERMINATION FACTOR NUSG"/>
    <property type="match status" value="1"/>
</dbReference>
<organism evidence="5 6">
    <name type="scientific">Ostreobium quekettii</name>
    <dbReference type="NCBI Taxonomy" id="121088"/>
    <lineage>
        <taxon>Eukaryota</taxon>
        <taxon>Viridiplantae</taxon>
        <taxon>Chlorophyta</taxon>
        <taxon>core chlorophytes</taxon>
        <taxon>Ulvophyceae</taxon>
        <taxon>TCBD clade</taxon>
        <taxon>Bryopsidales</taxon>
        <taxon>Ostreobineae</taxon>
        <taxon>Ostreobiaceae</taxon>
        <taxon>Ostreobium</taxon>
    </lineage>
</organism>
<dbReference type="InterPro" id="IPR008991">
    <property type="entry name" value="Translation_prot_SH3-like_sf"/>
</dbReference>
<dbReference type="CDD" id="cd06091">
    <property type="entry name" value="KOW_NusG"/>
    <property type="match status" value="1"/>
</dbReference>
<keyword evidence="3" id="KW-0804">Transcription</keyword>
<feature type="region of interest" description="Disordered" evidence="4">
    <location>
        <begin position="464"/>
        <end position="594"/>
    </location>
</feature>
<feature type="compositionally biased region" description="Polar residues" evidence="4">
    <location>
        <begin position="371"/>
        <end position="386"/>
    </location>
</feature>
<dbReference type="AlphaFoldDB" id="A0A8S1J4B0"/>
<feature type="compositionally biased region" description="Basic and acidic residues" evidence="4">
    <location>
        <begin position="255"/>
        <end position="269"/>
    </location>
</feature>
<feature type="region of interest" description="Disordered" evidence="4">
    <location>
        <begin position="250"/>
        <end position="278"/>
    </location>
</feature>
<dbReference type="EMBL" id="CAJHUC010000809">
    <property type="protein sequence ID" value="CAD7698319.1"/>
    <property type="molecule type" value="Genomic_DNA"/>
</dbReference>
<dbReference type="OrthoDB" id="8300383at2759"/>
<name>A0A8S1J4B0_9CHLO</name>
<dbReference type="GO" id="GO:0006354">
    <property type="term" value="P:DNA-templated transcription elongation"/>
    <property type="evidence" value="ECO:0007669"/>
    <property type="project" value="InterPro"/>
</dbReference>
<evidence type="ECO:0000256" key="3">
    <source>
        <dbReference type="ARBA" id="ARBA00023163"/>
    </source>
</evidence>
<feature type="compositionally biased region" description="Basic residues" evidence="4">
    <location>
        <begin position="570"/>
        <end position="581"/>
    </location>
</feature>
<dbReference type="Gene3D" id="2.30.30.30">
    <property type="match status" value="1"/>
</dbReference>
<evidence type="ECO:0000256" key="1">
    <source>
        <dbReference type="ARBA" id="ARBA00022814"/>
    </source>
</evidence>
<feature type="compositionally biased region" description="Basic residues" evidence="4">
    <location>
        <begin position="306"/>
        <end position="325"/>
    </location>
</feature>
<dbReference type="InterPro" id="IPR014722">
    <property type="entry name" value="Rib_uL2_dom2"/>
</dbReference>
<dbReference type="InterPro" id="IPR043425">
    <property type="entry name" value="NusG-like"/>
</dbReference>
<dbReference type="Proteomes" id="UP000708148">
    <property type="component" value="Unassembled WGS sequence"/>
</dbReference>
<evidence type="ECO:0000256" key="2">
    <source>
        <dbReference type="ARBA" id="ARBA00023015"/>
    </source>
</evidence>
<feature type="compositionally biased region" description="Basic and acidic residues" evidence="4">
    <location>
        <begin position="487"/>
        <end position="504"/>
    </location>
</feature>
<dbReference type="GO" id="GO:0031564">
    <property type="term" value="P:transcription antitermination"/>
    <property type="evidence" value="ECO:0007669"/>
    <property type="project" value="UniProtKB-KW"/>
</dbReference>
<keyword evidence="1" id="KW-0889">Transcription antitermination</keyword>
<evidence type="ECO:0000313" key="6">
    <source>
        <dbReference type="Proteomes" id="UP000708148"/>
    </source>
</evidence>